<comment type="subcellular location">
    <subcellularLocation>
        <location evidence="1">Nucleus</location>
    </subcellularLocation>
</comment>
<evidence type="ECO:0000313" key="6">
    <source>
        <dbReference type="Proteomes" id="UP000190831"/>
    </source>
</evidence>
<keyword evidence="6" id="KW-1185">Reference proteome</keyword>
<protein>
    <submittedName>
        <fullName evidence="5">LAFE_0A04874g1_1</fullName>
    </submittedName>
</protein>
<dbReference type="PANTHER" id="PTHR31344:SF0">
    <property type="entry name" value="NUCLEAR PORE COMPLEX PROTEIN NUP205"/>
    <property type="match status" value="1"/>
</dbReference>
<dbReference type="InterPro" id="IPR021827">
    <property type="entry name" value="Nup186/Nup192/Nup205"/>
</dbReference>
<gene>
    <name evidence="5" type="ORF">LAFE_0A04874G</name>
</gene>
<organism evidence="5 6">
    <name type="scientific">Lachancea fermentati</name>
    <name type="common">Zygosaccharomyces fermentati</name>
    <dbReference type="NCBI Taxonomy" id="4955"/>
    <lineage>
        <taxon>Eukaryota</taxon>
        <taxon>Fungi</taxon>
        <taxon>Dikarya</taxon>
        <taxon>Ascomycota</taxon>
        <taxon>Saccharomycotina</taxon>
        <taxon>Saccharomycetes</taxon>
        <taxon>Saccharomycetales</taxon>
        <taxon>Saccharomycetaceae</taxon>
        <taxon>Lachancea</taxon>
    </lineage>
</organism>
<dbReference type="GO" id="GO:0017056">
    <property type="term" value="F:structural constituent of nuclear pore"/>
    <property type="evidence" value="ECO:0007669"/>
    <property type="project" value="TreeGrafter"/>
</dbReference>
<evidence type="ECO:0000256" key="2">
    <source>
        <dbReference type="ARBA" id="ARBA00005892"/>
    </source>
</evidence>
<keyword evidence="3" id="KW-0813">Transport</keyword>
<sequence length="1653" mass="186731">MIWTTEPFEATYNSIETGVLDLTFFTKILPDLKALNLTDNKAKNANSRAQLEKGEIEVSSGTYKINQEFIIAVITLSDELNLDELVTAEIMLQATTAAQHDAESDISLINNAKVAFYLRRQYILQIVSYIINCCSTNDKAYIELINDGTLMNNVLLSFTAIHQELQEIKQLVNKAQIIDTYDAFFQQNIKFRRDFLVKEYDILSQILYGLVKSGSLMKRNLINNLINHTSGLESNDFFIIYYLPALFLSFSQLSSLPDSDVKDMHKEFVQELNNESLYKTPVKVTLIFTFLVYFIGWCKAAPATRAKVFDFATTVDIPMTLAVELGAIEQLMVFAADTSEIEKDSSVELFYDIRSLLERHIPRLIPRQLIEGENTLSTFPRDRAHFSHISLSEETLSMFLSAFDQLLQTFITDCAFLLTKTKDAEEDSLLSGEDLGLDEISAKADLERFFLIIYFFYASRPDHSINFWKDKESNAYGFIEWAIKCTDTLMRSCVFLMISSLSYGSENSLIVYQYVNSNHNLHWNHIAQVISEYIIKISSLENRLQEKQQTAQDDTDPTTVALNEGLNEEAIIFLSSLFTLIGSVAYDLDEEMKSKLSNLFSSILFEFLKVDTPLVGAAMKVLSNLVPKEESSRSTFWESLDAWIFKGRPLYATENSYRSAFEASLRSFSDITGFLQLVNSLLKINSKGESGYLMFGKQTFPIKLGRSYRKAGIWPYFDYIFMDVFVHTRQLTDLEERIAIQLPVLEIIENSIHSFDYTVILNSIPAGANLDTLVVTEDFFAYVQESAATAVMNYTFNESIFKSLFNIASIGIDELGSSLESSNVLNHIVGLSVKIINALLICQETYVEELYPIVKKHGKPEYFVPKSFGIHGLRSFYDAILFDLPLIAHFGLYVGLEDYVTASNSLSILKKLSDELSAADSQSIVKDKLLTIFDSVDESARIKEAFMSQLESPIISESSLTLKFEILDFISSNLSLTNRNPTVAHFLLGFQTGTALSLGSSLSTFIESGVSVLSSLLYLLESSLTSLLPENIEYAPIRMASTSLEILLKLCRNPATSSLVLEYLQRAELFEKLMHLDPKLDVHTAWSGKIFNGNFDDISTEFTGTSSIGALLSFLTYRSNVLQYLSLDIHRLHSSSQTSKIFPFVNILTSHILQSPRIFFFLDTLGYNAKPLTNEAFKNIILFGQMDLNLEKIKTTNTCTGNIYDFSELDGLLQLKTRSYEKFLPLLKQDVEIRDKKSLLHFSKEESRRLKGYISNYLTYEKFTSSQFAVLHSWVQLVQIVVLDGEMDSVTRSNFILELFEAIIPKINDYVEFDVCYSEELVSLCVFLYDLYRKDREEIDGERNVDGRLHSLFKACIHGITSPLSTLSLRSDFYVLANCYLTRVLREESLSRQILQSLKMTSERLVEVICNDAISGEGSTRITGILLLDSLTQIASLNKVNFILDSLTKSNMLLLISHSIKTTDELLTSPMESINLEALLYELTAFKSTAHFLIRIAETRSGAQALVQNEIFQTIESCKFLRVDPDLGLELIFGEMASKNSQYVKANLSLDNPLNLSEEANGISLFEVLVPIFQLVASILLSMGSANKPVIKRARKLLVHFRKLVLGVIKRDALIEENGDYQIGPGTLEGLKQLVKLVVLLCTLTGYKGEDSI</sequence>
<dbReference type="OrthoDB" id="2019644at2759"/>
<proteinExistence type="inferred from homology"/>
<dbReference type="Pfam" id="PF11894">
    <property type="entry name" value="Nup192"/>
    <property type="match status" value="1"/>
</dbReference>
<evidence type="ECO:0000313" key="5">
    <source>
        <dbReference type="EMBL" id="SCV99516.1"/>
    </source>
</evidence>
<evidence type="ECO:0000256" key="3">
    <source>
        <dbReference type="ARBA" id="ARBA00022448"/>
    </source>
</evidence>
<accession>A0A1G4M6P8</accession>
<dbReference type="STRING" id="4955.A0A1G4M6P8"/>
<evidence type="ECO:0000256" key="1">
    <source>
        <dbReference type="ARBA" id="ARBA00004123"/>
    </source>
</evidence>
<keyword evidence="4" id="KW-0539">Nucleus</keyword>
<name>A0A1G4M6P8_LACFM</name>
<dbReference type="GO" id="GO:0044611">
    <property type="term" value="C:nuclear pore inner ring"/>
    <property type="evidence" value="ECO:0007669"/>
    <property type="project" value="TreeGrafter"/>
</dbReference>
<evidence type="ECO:0000256" key="4">
    <source>
        <dbReference type="ARBA" id="ARBA00023242"/>
    </source>
</evidence>
<dbReference type="Proteomes" id="UP000190831">
    <property type="component" value="Chromosome A"/>
</dbReference>
<dbReference type="OMA" id="AYGFIEW"/>
<reference evidence="5 6" key="1">
    <citation type="submission" date="2016-03" db="EMBL/GenBank/DDBJ databases">
        <authorList>
            <person name="Devillers H."/>
        </authorList>
    </citation>
    <scope>NUCLEOTIDE SEQUENCE [LARGE SCALE GENOMIC DNA]</scope>
    <source>
        <strain evidence="5">CBS 6772</strain>
    </source>
</reference>
<dbReference type="PANTHER" id="PTHR31344">
    <property type="entry name" value="NUCLEAR PORE COMPLEX PROTEIN NUP205"/>
    <property type="match status" value="1"/>
</dbReference>
<dbReference type="GO" id="GO:0006999">
    <property type="term" value="P:nuclear pore organization"/>
    <property type="evidence" value="ECO:0007669"/>
    <property type="project" value="TreeGrafter"/>
</dbReference>
<dbReference type="EMBL" id="LT598487">
    <property type="protein sequence ID" value="SCV99516.1"/>
    <property type="molecule type" value="Genomic_DNA"/>
</dbReference>
<comment type="similarity">
    <text evidence="2">Belongs to the NUP186/NUP192/NUP205 family.</text>
</comment>